<dbReference type="GO" id="GO:0022857">
    <property type="term" value="F:transmembrane transporter activity"/>
    <property type="evidence" value="ECO:0007669"/>
    <property type="project" value="InterPro"/>
</dbReference>
<organism evidence="9 10">
    <name type="scientific">Gracilibacillus oryzae</name>
    <dbReference type="NCBI Taxonomy" id="1672701"/>
    <lineage>
        <taxon>Bacteria</taxon>
        <taxon>Bacillati</taxon>
        <taxon>Bacillota</taxon>
        <taxon>Bacilli</taxon>
        <taxon>Bacillales</taxon>
        <taxon>Bacillaceae</taxon>
        <taxon>Gracilibacillus</taxon>
    </lineage>
</organism>
<name>A0A7C8GTS1_9BACI</name>
<feature type="transmembrane region" description="Helical" evidence="8">
    <location>
        <begin position="84"/>
        <end position="103"/>
    </location>
</feature>
<comment type="similarity">
    <text evidence="7">Belongs to the drug/metabolite transporter (DMT) superfamily. Small multidrug resistance (SMR) (TC 2.A.7.1) family.</text>
</comment>
<evidence type="ECO:0000256" key="2">
    <source>
        <dbReference type="ARBA" id="ARBA00022448"/>
    </source>
</evidence>
<evidence type="ECO:0000256" key="1">
    <source>
        <dbReference type="ARBA" id="ARBA00004651"/>
    </source>
</evidence>
<keyword evidence="4 7" id="KW-0812">Transmembrane</keyword>
<evidence type="ECO:0000313" key="10">
    <source>
        <dbReference type="Proteomes" id="UP000480246"/>
    </source>
</evidence>
<dbReference type="InterPro" id="IPR000390">
    <property type="entry name" value="Small_drug/metabolite_transptr"/>
</dbReference>
<dbReference type="OrthoDB" id="21828at2"/>
<dbReference type="Gene3D" id="1.10.3730.20">
    <property type="match status" value="1"/>
</dbReference>
<dbReference type="AlphaFoldDB" id="A0A7C8GTS1"/>
<evidence type="ECO:0000313" key="9">
    <source>
        <dbReference type="EMBL" id="KAB8135721.1"/>
    </source>
</evidence>
<keyword evidence="10" id="KW-1185">Reference proteome</keyword>
<evidence type="ECO:0000256" key="8">
    <source>
        <dbReference type="SAM" id="Phobius"/>
    </source>
</evidence>
<dbReference type="PANTHER" id="PTHR30561:SF1">
    <property type="entry name" value="MULTIDRUG TRANSPORTER EMRE"/>
    <property type="match status" value="1"/>
</dbReference>
<dbReference type="SUPFAM" id="SSF103481">
    <property type="entry name" value="Multidrug resistance efflux transporter EmrE"/>
    <property type="match status" value="1"/>
</dbReference>
<dbReference type="FunFam" id="1.10.3730.20:FF:000001">
    <property type="entry name" value="Quaternary ammonium compound resistance transporter SugE"/>
    <property type="match status" value="1"/>
</dbReference>
<reference evidence="9 10" key="1">
    <citation type="submission" date="2019-10" db="EMBL/GenBank/DDBJ databases">
        <title>Gracilibacillus sp. nov. isolated from rice seeds.</title>
        <authorList>
            <person name="He S."/>
        </authorList>
    </citation>
    <scope>NUCLEOTIDE SEQUENCE [LARGE SCALE GENOMIC DNA]</scope>
    <source>
        <strain evidence="9 10">TD8</strain>
    </source>
</reference>
<dbReference type="GO" id="GO:0005886">
    <property type="term" value="C:plasma membrane"/>
    <property type="evidence" value="ECO:0007669"/>
    <property type="project" value="UniProtKB-SubCell"/>
</dbReference>
<keyword evidence="2" id="KW-0813">Transport</keyword>
<evidence type="ECO:0000256" key="5">
    <source>
        <dbReference type="ARBA" id="ARBA00022989"/>
    </source>
</evidence>
<feature type="transmembrane region" description="Helical" evidence="8">
    <location>
        <begin position="32"/>
        <end position="50"/>
    </location>
</feature>
<proteinExistence type="inferred from homology"/>
<accession>A0A7C8GTS1</accession>
<dbReference type="PANTHER" id="PTHR30561">
    <property type="entry name" value="SMR FAMILY PROTON-DEPENDENT DRUG EFFLUX TRANSPORTER SUGE"/>
    <property type="match status" value="1"/>
</dbReference>
<dbReference type="Proteomes" id="UP000480246">
    <property type="component" value="Unassembled WGS sequence"/>
</dbReference>
<keyword evidence="5 8" id="KW-1133">Transmembrane helix</keyword>
<comment type="caution">
    <text evidence="9">The sequence shown here is derived from an EMBL/GenBank/DDBJ whole genome shotgun (WGS) entry which is preliminary data.</text>
</comment>
<gene>
    <name evidence="9" type="ORF">F9U64_10610</name>
</gene>
<feature type="transmembrane region" description="Helical" evidence="8">
    <location>
        <begin position="57"/>
        <end position="78"/>
    </location>
</feature>
<dbReference type="RefSeq" id="WP_153403186.1">
    <property type="nucleotide sequence ID" value="NZ_ML762430.1"/>
</dbReference>
<evidence type="ECO:0000256" key="6">
    <source>
        <dbReference type="ARBA" id="ARBA00023136"/>
    </source>
</evidence>
<dbReference type="InterPro" id="IPR045324">
    <property type="entry name" value="Small_multidrug_res"/>
</dbReference>
<comment type="subcellular location">
    <subcellularLocation>
        <location evidence="1 7">Cell membrane</location>
        <topology evidence="1 7">Multi-pass membrane protein</topology>
    </subcellularLocation>
</comment>
<evidence type="ECO:0000256" key="4">
    <source>
        <dbReference type="ARBA" id="ARBA00022692"/>
    </source>
</evidence>
<dbReference type="EMBL" id="WEID01000052">
    <property type="protein sequence ID" value="KAB8135721.1"/>
    <property type="molecule type" value="Genomic_DNA"/>
</dbReference>
<evidence type="ECO:0000256" key="7">
    <source>
        <dbReference type="RuleBase" id="RU003942"/>
    </source>
</evidence>
<sequence length="129" mass="13691">MSYLYLLLAIIGELIGSSLLKASEGFSKLYPTIGVIVAFIACFFFLSLSLKTIPLNTAYAIWSGIGIVATTIISVLIWKEKINMASVAGIILILAGVVILNLYGPGHGDAEHETSEASASTKKIESPSE</sequence>
<evidence type="ECO:0000256" key="3">
    <source>
        <dbReference type="ARBA" id="ARBA00022475"/>
    </source>
</evidence>
<keyword evidence="3" id="KW-1003">Cell membrane</keyword>
<protein>
    <submittedName>
        <fullName evidence="9">Multidrug efflux SMR transporter</fullName>
    </submittedName>
</protein>
<keyword evidence="6 8" id="KW-0472">Membrane</keyword>
<dbReference type="Pfam" id="PF00893">
    <property type="entry name" value="Multi_Drug_Res"/>
    <property type="match status" value="1"/>
</dbReference>
<dbReference type="InterPro" id="IPR037185">
    <property type="entry name" value="EmrE-like"/>
</dbReference>